<dbReference type="Proteomes" id="UP000551353">
    <property type="component" value="Unassembled WGS sequence"/>
</dbReference>
<evidence type="ECO:0000313" key="2">
    <source>
        <dbReference type="Proteomes" id="UP000551353"/>
    </source>
</evidence>
<evidence type="ECO:0000313" key="1">
    <source>
        <dbReference type="EMBL" id="MBB4233073.1"/>
    </source>
</evidence>
<reference evidence="1 2" key="1">
    <citation type="submission" date="2020-08" db="EMBL/GenBank/DDBJ databases">
        <title>Genomic Encyclopedia of Type Strains, Phase IV (KMG-V): Genome sequencing to study the core and pangenomes of soil and plant-associated prokaryotes.</title>
        <authorList>
            <person name="Whitman W."/>
        </authorList>
    </citation>
    <scope>NUCLEOTIDE SEQUENCE [LARGE SCALE GENOMIC DNA]</scope>
    <source>
        <strain evidence="1 2">SEMIA 4087</strain>
    </source>
</reference>
<gene>
    <name evidence="1" type="ORF">GGD56_006976</name>
</gene>
<dbReference type="EMBL" id="JACIFX010000024">
    <property type="protein sequence ID" value="MBB4233073.1"/>
    <property type="molecule type" value="Genomic_DNA"/>
</dbReference>
<comment type="caution">
    <text evidence="1">The sequence shown here is derived from an EMBL/GenBank/DDBJ whole genome shotgun (WGS) entry which is preliminary data.</text>
</comment>
<name>A0ABR6IZX1_9HYPH</name>
<accession>A0ABR6IZX1</accession>
<organism evidence="1 2">
    <name type="scientific">Rhizobium mongolense</name>
    <dbReference type="NCBI Taxonomy" id="57676"/>
    <lineage>
        <taxon>Bacteria</taxon>
        <taxon>Pseudomonadati</taxon>
        <taxon>Pseudomonadota</taxon>
        <taxon>Alphaproteobacteria</taxon>
        <taxon>Hyphomicrobiales</taxon>
        <taxon>Rhizobiaceae</taxon>
        <taxon>Rhizobium/Agrobacterium group</taxon>
        <taxon>Rhizobium</taxon>
    </lineage>
</organism>
<sequence length="66" mass="7679">MGQKRFRWNAAFDDVCRSRRLEDAVFVLKGILRPAGDDVTELRCDYIQTLGDVLSDQDFLLARVFR</sequence>
<protein>
    <submittedName>
        <fullName evidence="1">Uncharacterized protein</fullName>
    </submittedName>
</protein>
<keyword evidence="2" id="KW-1185">Reference proteome</keyword>
<proteinExistence type="predicted"/>